<feature type="compositionally biased region" description="Basic and acidic residues" evidence="1">
    <location>
        <begin position="47"/>
        <end position="63"/>
    </location>
</feature>
<dbReference type="InterPro" id="IPR050490">
    <property type="entry name" value="Bact_solute-bd_prot1"/>
</dbReference>
<dbReference type="Proteomes" id="UP000236311">
    <property type="component" value="Unassembled WGS sequence"/>
</dbReference>
<reference evidence="3 4" key="1">
    <citation type="submission" date="2018-01" db="EMBL/GenBank/DDBJ databases">
        <authorList>
            <person name="Gaut B.S."/>
            <person name="Morton B.R."/>
            <person name="Clegg M.T."/>
            <person name="Duvall M.R."/>
        </authorList>
    </citation>
    <scope>NUCLEOTIDE SEQUENCE [LARGE SCALE GENOMIC DNA]</scope>
    <source>
        <strain evidence="3">GP69</strain>
    </source>
</reference>
<dbReference type="PANTHER" id="PTHR43649:SF12">
    <property type="entry name" value="DIACETYLCHITOBIOSE BINDING PROTEIN DASA"/>
    <property type="match status" value="1"/>
</dbReference>
<evidence type="ECO:0000256" key="1">
    <source>
        <dbReference type="SAM" id="MobiDB-lite"/>
    </source>
</evidence>
<protein>
    <submittedName>
        <fullName evidence="3">Bacterial extracellular solute-binding protein</fullName>
    </submittedName>
</protein>
<sequence>MKKKLLAALLASVMALSVTACGDTGSEAGGSETGSSSSQTQASGGAEESKESSDAAPAEREETTVSAFVMQSVTGESGIWQGWGAKKLYDDLKLKIDFDPTGNEVETKLQQYLVAGQLPDLVGLKGLDQAQLAMDADLLLPLDEYKDKLPNIFENEMYANAVKYSQDFTSNDTGHLYLMPVAIGPTAYNSLNWVPMLQWDAYKQVGKPEIGTLEDYLDVVEKMVEYKPATEAGEKVYGFSLFSDWDNVSALEISTLSFMYGIDTEYVSPLMETNILTRETKSLLADDSFYKRALKFYFDANQRGLLDPDSMSQTYSDVEAKFSAGRVMFSWFSWLSGSYTSDNQNNEEKVDGMASVVANDMKLYNAPEQTIGRNWYFAIAKDTKNLDAVLELLNWMYDPEVCSYLTNGPQGVIWDFDENGEPYVIEEDIVTQNTELLMPEDIGGGAFRDGAYSFNTLGPQAATVMDSGYTMSYRYWPSWLRRNPTLMKQEVNEMMGGVNVLAEYLEPRDMIADSTQAVNMITPAGDDLEIVITQIGEIVKKYSWQMVYAADEAEFESLWSTMTEQAKQLGLDDVTAYYTQEWEKALEIVKEYE</sequence>
<dbReference type="PROSITE" id="PS51257">
    <property type="entry name" value="PROKAR_LIPOPROTEIN"/>
    <property type="match status" value="1"/>
</dbReference>
<evidence type="ECO:0000313" key="4">
    <source>
        <dbReference type="Proteomes" id="UP000236311"/>
    </source>
</evidence>
<feature type="region of interest" description="Disordered" evidence="1">
    <location>
        <begin position="23"/>
        <end position="63"/>
    </location>
</feature>
<keyword evidence="4" id="KW-1185">Reference proteome</keyword>
<proteinExistence type="predicted"/>
<feature type="compositionally biased region" description="Low complexity" evidence="1">
    <location>
        <begin position="33"/>
        <end position="46"/>
    </location>
</feature>
<accession>A0A2K4ZMY4</accession>
<organism evidence="3 4">
    <name type="scientific">Acetatifactor muris</name>
    <dbReference type="NCBI Taxonomy" id="879566"/>
    <lineage>
        <taxon>Bacteria</taxon>
        <taxon>Bacillati</taxon>
        <taxon>Bacillota</taxon>
        <taxon>Clostridia</taxon>
        <taxon>Lachnospirales</taxon>
        <taxon>Lachnospiraceae</taxon>
        <taxon>Acetatifactor</taxon>
    </lineage>
</organism>
<dbReference type="OrthoDB" id="3235892at2"/>
<dbReference type="SUPFAM" id="SSF53850">
    <property type="entry name" value="Periplasmic binding protein-like II"/>
    <property type="match status" value="1"/>
</dbReference>
<name>A0A2K4ZMY4_9FIRM</name>
<dbReference type="Pfam" id="PF01547">
    <property type="entry name" value="SBP_bac_1"/>
    <property type="match status" value="1"/>
</dbReference>
<dbReference type="AlphaFoldDB" id="A0A2K4ZMY4"/>
<dbReference type="PANTHER" id="PTHR43649">
    <property type="entry name" value="ARABINOSE-BINDING PROTEIN-RELATED"/>
    <property type="match status" value="1"/>
</dbReference>
<dbReference type="Gene3D" id="3.40.190.10">
    <property type="entry name" value="Periplasmic binding protein-like II"/>
    <property type="match status" value="2"/>
</dbReference>
<feature type="chain" id="PRO_5038558805" evidence="2">
    <location>
        <begin position="21"/>
        <end position="593"/>
    </location>
</feature>
<gene>
    <name evidence="3" type="ORF">AMURIS_04580</name>
</gene>
<dbReference type="RefSeq" id="WP_103241805.1">
    <property type="nucleotide sequence ID" value="NZ_JANJZD010000034.1"/>
</dbReference>
<evidence type="ECO:0000256" key="2">
    <source>
        <dbReference type="SAM" id="SignalP"/>
    </source>
</evidence>
<evidence type="ECO:0000313" key="3">
    <source>
        <dbReference type="EMBL" id="SOY31831.1"/>
    </source>
</evidence>
<feature type="signal peptide" evidence="2">
    <location>
        <begin position="1"/>
        <end position="20"/>
    </location>
</feature>
<keyword evidence="2" id="KW-0732">Signal</keyword>
<dbReference type="EMBL" id="OFSM01000032">
    <property type="protein sequence ID" value="SOY31831.1"/>
    <property type="molecule type" value="Genomic_DNA"/>
</dbReference>
<dbReference type="InterPro" id="IPR006059">
    <property type="entry name" value="SBP"/>
</dbReference>